<reference evidence="13" key="1">
    <citation type="submission" date="2024-05" db="EMBL/GenBank/DDBJ databases">
        <title>Planctomycetes of the genus Singulisphaera possess chitinolytic capabilities.</title>
        <authorList>
            <person name="Ivanova A."/>
        </authorList>
    </citation>
    <scope>NUCLEOTIDE SEQUENCE</scope>
    <source>
        <strain evidence="13">Ch08T</strain>
    </source>
</reference>
<dbReference type="PANTHER" id="PTHR30040">
    <property type="entry name" value="THIAMINE BIOSYNTHESIS LIPOPROTEIN APBE"/>
    <property type="match status" value="1"/>
</dbReference>
<dbReference type="Pfam" id="PF02424">
    <property type="entry name" value="ApbE"/>
    <property type="match status" value="1"/>
</dbReference>
<evidence type="ECO:0000256" key="9">
    <source>
        <dbReference type="ARBA" id="ARBA00048540"/>
    </source>
</evidence>
<keyword evidence="5 10" id="KW-0479">Metal-binding</keyword>
<evidence type="ECO:0000256" key="4">
    <source>
        <dbReference type="ARBA" id="ARBA00022679"/>
    </source>
</evidence>
<dbReference type="Gene3D" id="3.10.520.10">
    <property type="entry name" value="ApbE-like domains"/>
    <property type="match status" value="1"/>
</dbReference>
<dbReference type="InterPro" id="IPR003374">
    <property type="entry name" value="ApbE-like_sf"/>
</dbReference>
<name>A0AAU7CCU2_9BACT</name>
<dbReference type="AlphaFoldDB" id="A0AAU7CCU2"/>
<dbReference type="PANTHER" id="PTHR30040:SF2">
    <property type="entry name" value="FAD:PROTEIN FMN TRANSFERASE"/>
    <property type="match status" value="1"/>
</dbReference>
<comment type="similarity">
    <text evidence="10">Belongs to the ApbE family.</text>
</comment>
<sequence length="353" mass="37944">MIAPQGLWLLLVMQTVGAGFDAEPTTRFARFDFAETHMGTSFNTVLYTEDEQTARSASQAAFARIATLDAILSDYQPESELMRLCRQAGGPPVPVSDPLFEVLTRAKAIYEQSNGAFDVTVAPVVRLWRRARRDRKMPDPDRLAEALALVGSDKMLLDPRAKTVQLTKPGMKLDLGGLAKGYAADEALRTLKSKGVTRGLVAGAGDIVVGDPPPGRDGWTIGIAALNPGKDVPRRYVSLSHAAVSTAGDAEQFVEIDGKRYSHIVDPRTGLGVVNRSNVTVFARDGLTADSLDTAIYVLGPERGLPLVESTEGAAALIVRLSPTGEETIESRRMGQIPSARPKPNEKAVLSRP</sequence>
<accession>A0AAU7CCU2</accession>
<dbReference type="InterPro" id="IPR024932">
    <property type="entry name" value="ApbE"/>
</dbReference>
<evidence type="ECO:0000256" key="6">
    <source>
        <dbReference type="ARBA" id="ARBA00022827"/>
    </source>
</evidence>
<dbReference type="GO" id="GO:0016740">
    <property type="term" value="F:transferase activity"/>
    <property type="evidence" value="ECO:0007669"/>
    <property type="project" value="UniProtKB-UniRule"/>
</dbReference>
<comment type="cofactor">
    <cofactor evidence="11">
        <name>Mg(2+)</name>
        <dbReference type="ChEBI" id="CHEBI:18420"/>
    </cofactor>
    <cofactor evidence="11">
        <name>Mn(2+)</name>
        <dbReference type="ChEBI" id="CHEBI:29035"/>
    </cofactor>
    <text evidence="11">Magnesium. Can also use manganese.</text>
</comment>
<comment type="catalytic activity">
    <reaction evidence="9 10">
        <text>L-threonyl-[protein] + FAD = FMN-L-threonyl-[protein] + AMP + H(+)</text>
        <dbReference type="Rhea" id="RHEA:36847"/>
        <dbReference type="Rhea" id="RHEA-COMP:11060"/>
        <dbReference type="Rhea" id="RHEA-COMP:11061"/>
        <dbReference type="ChEBI" id="CHEBI:15378"/>
        <dbReference type="ChEBI" id="CHEBI:30013"/>
        <dbReference type="ChEBI" id="CHEBI:57692"/>
        <dbReference type="ChEBI" id="CHEBI:74257"/>
        <dbReference type="ChEBI" id="CHEBI:456215"/>
        <dbReference type="EC" id="2.7.1.180"/>
    </reaction>
</comment>
<evidence type="ECO:0000256" key="5">
    <source>
        <dbReference type="ARBA" id="ARBA00022723"/>
    </source>
</evidence>
<keyword evidence="7 10" id="KW-0460">Magnesium</keyword>
<gene>
    <name evidence="13" type="ORF">V5E97_32235</name>
</gene>
<proteinExistence type="inferred from homology"/>
<feature type="binding site" evidence="11">
    <location>
        <position position="177"/>
    </location>
    <ligand>
        <name>Mg(2+)</name>
        <dbReference type="ChEBI" id="CHEBI:18420"/>
    </ligand>
</feature>
<evidence type="ECO:0000256" key="2">
    <source>
        <dbReference type="ARBA" id="ARBA00016337"/>
    </source>
</evidence>
<evidence type="ECO:0000256" key="11">
    <source>
        <dbReference type="PIRSR" id="PIRSR006268-2"/>
    </source>
</evidence>
<feature type="region of interest" description="Disordered" evidence="12">
    <location>
        <begin position="329"/>
        <end position="353"/>
    </location>
</feature>
<dbReference type="GO" id="GO:0046872">
    <property type="term" value="F:metal ion binding"/>
    <property type="evidence" value="ECO:0007669"/>
    <property type="project" value="UniProtKB-UniRule"/>
</dbReference>
<evidence type="ECO:0000256" key="10">
    <source>
        <dbReference type="PIRNR" id="PIRNR006268"/>
    </source>
</evidence>
<dbReference type="PIRSF" id="PIRSF006268">
    <property type="entry name" value="ApbE"/>
    <property type="match status" value="1"/>
</dbReference>
<dbReference type="RefSeq" id="WP_406695684.1">
    <property type="nucleotide sequence ID" value="NZ_CP155447.1"/>
</dbReference>
<feature type="binding site" evidence="11">
    <location>
        <position position="294"/>
    </location>
    <ligand>
        <name>Mg(2+)</name>
        <dbReference type="ChEBI" id="CHEBI:18420"/>
    </ligand>
</feature>
<protein>
    <recommendedName>
        <fullName evidence="2 10">FAD:protein FMN transferase</fullName>
        <ecNumber evidence="1 10">2.7.1.180</ecNumber>
    </recommendedName>
    <alternativeName>
        <fullName evidence="8 10">Flavin transferase</fullName>
    </alternativeName>
</protein>
<dbReference type="EC" id="2.7.1.180" evidence="1 10"/>
<evidence type="ECO:0000313" key="13">
    <source>
        <dbReference type="EMBL" id="XBH02943.1"/>
    </source>
</evidence>
<dbReference type="EMBL" id="CP155447">
    <property type="protein sequence ID" value="XBH02943.1"/>
    <property type="molecule type" value="Genomic_DNA"/>
</dbReference>
<evidence type="ECO:0000256" key="7">
    <source>
        <dbReference type="ARBA" id="ARBA00022842"/>
    </source>
</evidence>
<feature type="binding site" evidence="11">
    <location>
        <position position="290"/>
    </location>
    <ligand>
        <name>Mg(2+)</name>
        <dbReference type="ChEBI" id="CHEBI:18420"/>
    </ligand>
</feature>
<keyword evidence="6 10" id="KW-0274">FAD</keyword>
<dbReference type="SUPFAM" id="SSF143631">
    <property type="entry name" value="ApbE-like"/>
    <property type="match status" value="1"/>
</dbReference>
<organism evidence="13">
    <name type="scientific">Singulisphaera sp. Ch08</name>
    <dbReference type="NCBI Taxonomy" id="3120278"/>
    <lineage>
        <taxon>Bacteria</taxon>
        <taxon>Pseudomonadati</taxon>
        <taxon>Planctomycetota</taxon>
        <taxon>Planctomycetia</taxon>
        <taxon>Isosphaerales</taxon>
        <taxon>Isosphaeraceae</taxon>
        <taxon>Singulisphaera</taxon>
    </lineage>
</organism>
<evidence type="ECO:0000256" key="1">
    <source>
        <dbReference type="ARBA" id="ARBA00011955"/>
    </source>
</evidence>
<evidence type="ECO:0000256" key="8">
    <source>
        <dbReference type="ARBA" id="ARBA00031306"/>
    </source>
</evidence>
<evidence type="ECO:0000256" key="12">
    <source>
        <dbReference type="SAM" id="MobiDB-lite"/>
    </source>
</evidence>
<keyword evidence="3 10" id="KW-0285">Flavoprotein</keyword>
<evidence type="ECO:0000256" key="3">
    <source>
        <dbReference type="ARBA" id="ARBA00022630"/>
    </source>
</evidence>
<keyword evidence="4 10" id="KW-0808">Transferase</keyword>